<gene>
    <name evidence="2" type="ORF">CRP01_03095</name>
</gene>
<evidence type="ECO:0000256" key="1">
    <source>
        <dbReference type="SAM" id="MobiDB-lite"/>
    </source>
</evidence>
<keyword evidence="3" id="KW-1185">Reference proteome</keyword>
<dbReference type="EMBL" id="PDUD01000002">
    <property type="protein sequence ID" value="PHN08324.1"/>
    <property type="molecule type" value="Genomic_DNA"/>
</dbReference>
<evidence type="ECO:0000313" key="2">
    <source>
        <dbReference type="EMBL" id="PHN08324.1"/>
    </source>
</evidence>
<feature type="region of interest" description="Disordered" evidence="1">
    <location>
        <begin position="1"/>
        <end position="35"/>
    </location>
</feature>
<organism evidence="2 3">
    <name type="scientific">Flavilitoribacter nigricans (strain ATCC 23147 / DSM 23189 / NBRC 102662 / NCIMB 1420 / SS-2)</name>
    <name type="common">Lewinella nigricans</name>
    <dbReference type="NCBI Taxonomy" id="1122177"/>
    <lineage>
        <taxon>Bacteria</taxon>
        <taxon>Pseudomonadati</taxon>
        <taxon>Bacteroidota</taxon>
        <taxon>Saprospiria</taxon>
        <taxon>Saprospirales</taxon>
        <taxon>Lewinellaceae</taxon>
        <taxon>Flavilitoribacter</taxon>
    </lineage>
</organism>
<dbReference type="AlphaFoldDB" id="A0A2D0NIJ9"/>
<accession>A0A2D0NIJ9</accession>
<dbReference type="RefSeq" id="WP_099148526.1">
    <property type="nucleotide sequence ID" value="NZ_PDUD01000002.1"/>
</dbReference>
<name>A0A2D0NIJ9_FLAN2</name>
<proteinExistence type="predicted"/>
<evidence type="ECO:0000313" key="3">
    <source>
        <dbReference type="Proteomes" id="UP000223913"/>
    </source>
</evidence>
<protein>
    <submittedName>
        <fullName evidence="2">Uncharacterized protein</fullName>
    </submittedName>
</protein>
<reference evidence="2 3" key="1">
    <citation type="submission" date="2017-10" db="EMBL/GenBank/DDBJ databases">
        <title>The draft genome sequence of Lewinella nigricans NBRC 102662.</title>
        <authorList>
            <person name="Wang K."/>
        </authorList>
    </citation>
    <scope>NUCLEOTIDE SEQUENCE [LARGE SCALE GENOMIC DNA]</scope>
    <source>
        <strain evidence="2 3">NBRC 102662</strain>
    </source>
</reference>
<sequence length="354" mass="40848">MTVAKNSLPPPIFPSPLQTNLQLPGEEPDLIPSNDHRPVLRTDRLQHAIAFARVIQDCIIDTIATKNRRCPTPRKLNSDTAIAQFIKCITQEAFSLTKHMYLNRHNSPTEAYNGHFTPFLHNISEQNKAVISNVLDLMERESKVPPCTSIIYFRQARVGLYRSITRRLCDLYGFSGPKSDTMYQYAELMGLISQINYDNTGFILEQHPGKNNNEDDVRQEFFIEKNALPFLLHRHIGKEDGIINNLIEENNGRYQFGLHNVILKMLCLSGAIIQAVTIFKQFREMAEQYLTCITSNTIIYQHFLELGSNDLYAHIFRADEFYTQNICGLYYCEHSHLPILKQSRRDDCLFDDKN</sequence>
<dbReference type="Proteomes" id="UP000223913">
    <property type="component" value="Unassembled WGS sequence"/>
</dbReference>
<comment type="caution">
    <text evidence="2">The sequence shown here is derived from an EMBL/GenBank/DDBJ whole genome shotgun (WGS) entry which is preliminary data.</text>
</comment>